<dbReference type="AlphaFoldDB" id="A0A250F8G0"/>
<dbReference type="PROSITE" id="PS51257">
    <property type="entry name" value="PROKAR_LIPOPROTEIN"/>
    <property type="match status" value="1"/>
</dbReference>
<name>A0A250F8G0_CAPSP</name>
<gene>
    <name evidence="1" type="ORF">CGC59_11740</name>
</gene>
<evidence type="ECO:0000313" key="1">
    <source>
        <dbReference type="EMBL" id="ATA80307.1"/>
    </source>
</evidence>
<organism evidence="1 2">
    <name type="scientific">Capnocytophaga sputigena</name>
    <dbReference type="NCBI Taxonomy" id="1019"/>
    <lineage>
        <taxon>Bacteria</taxon>
        <taxon>Pseudomonadati</taxon>
        <taxon>Bacteroidota</taxon>
        <taxon>Flavobacteriia</taxon>
        <taxon>Flavobacteriales</taxon>
        <taxon>Flavobacteriaceae</taxon>
        <taxon>Capnocytophaga</taxon>
    </lineage>
</organism>
<dbReference type="Proteomes" id="UP000217334">
    <property type="component" value="Chromosome"/>
</dbReference>
<accession>A0A250F8G0</accession>
<sequence>MKYHFLLLLLLLVGCQETTTQNDTDNSEEEKYDFQLSAEQIAVLNKQLSKGISGEIYDTDIETYTYSKSDLDATIPLLREILAKEGYQQPSETEFIAKVQRIFGRTIDPSKPTDYLFLNNWQPCDRQIRYYRKNTDEVYSYSYYIVKKERFFTELFALPELINYQKLCPECLQKEQNVPKKIQIEGESAELYKWCEEKYLPEQRQNNITELVHRNKYLFNDSRESFRWLQEHDAMFLEYLVRYNYLKDKELNDFVLHKNINEDQLIKHFGSLFWHLQCDGKLVFHTEMIEAVECASEDDKKLCLSKIADYILMMRKDSGLDFALQAELLGKLAYYSEKIAEPLNMNFRYFVKLGFQAEGYEGSELDYDREFKKRNYYNIPDFKQVWEDTRYGGTWYPGMPE</sequence>
<dbReference type="RefSeq" id="WP_095902058.1">
    <property type="nucleotide sequence ID" value="NZ_CAUOUZ010000005.1"/>
</dbReference>
<dbReference type="EMBL" id="CP022383">
    <property type="protein sequence ID" value="ATA80307.1"/>
    <property type="molecule type" value="Genomic_DNA"/>
</dbReference>
<protein>
    <submittedName>
        <fullName evidence="1">Uncharacterized protein</fullName>
    </submittedName>
</protein>
<reference evidence="2" key="1">
    <citation type="submission" date="2017-06" db="EMBL/GenBank/DDBJ databases">
        <title>Capnocytophaga spp. assemblies.</title>
        <authorList>
            <person name="Gulvik C.A."/>
        </authorList>
    </citation>
    <scope>NUCLEOTIDE SEQUENCE [LARGE SCALE GENOMIC DNA]</scope>
    <source>
        <strain evidence="2">H4486</strain>
    </source>
</reference>
<evidence type="ECO:0000313" key="2">
    <source>
        <dbReference type="Proteomes" id="UP000217334"/>
    </source>
</evidence>
<proteinExistence type="predicted"/>